<reference evidence="3 4" key="1">
    <citation type="journal article" date="2023" name="G3 (Bethesda)">
        <title>A chromosome-length genome assembly and annotation of blackberry (Rubus argutus, cv. 'Hillquist').</title>
        <authorList>
            <person name="Bruna T."/>
            <person name="Aryal R."/>
            <person name="Dudchenko O."/>
            <person name="Sargent D.J."/>
            <person name="Mead D."/>
            <person name="Buti M."/>
            <person name="Cavallini A."/>
            <person name="Hytonen T."/>
            <person name="Andres J."/>
            <person name="Pham M."/>
            <person name="Weisz D."/>
            <person name="Mascagni F."/>
            <person name="Usai G."/>
            <person name="Natali L."/>
            <person name="Bassil N."/>
            <person name="Fernandez G.E."/>
            <person name="Lomsadze A."/>
            <person name="Armour M."/>
            <person name="Olukolu B."/>
            <person name="Poorten T."/>
            <person name="Britton C."/>
            <person name="Davik J."/>
            <person name="Ashrafi H."/>
            <person name="Aiden E.L."/>
            <person name="Borodovsky M."/>
            <person name="Worthington M."/>
        </authorList>
    </citation>
    <scope>NUCLEOTIDE SEQUENCE [LARGE SCALE GENOMIC DNA]</scope>
    <source>
        <strain evidence="3">PI 553951</strain>
    </source>
</reference>
<evidence type="ECO:0000256" key="1">
    <source>
        <dbReference type="SAM" id="MobiDB-lite"/>
    </source>
</evidence>
<accession>A0AAW1Y209</accession>
<feature type="compositionally biased region" description="Acidic residues" evidence="1">
    <location>
        <begin position="1"/>
        <end position="11"/>
    </location>
</feature>
<evidence type="ECO:0000313" key="3">
    <source>
        <dbReference type="EMBL" id="KAK9941923.1"/>
    </source>
</evidence>
<proteinExistence type="predicted"/>
<dbReference type="AlphaFoldDB" id="A0AAW1Y209"/>
<keyword evidence="2" id="KW-0472">Membrane</keyword>
<organism evidence="3 4">
    <name type="scientific">Rubus argutus</name>
    <name type="common">Southern blackberry</name>
    <dbReference type="NCBI Taxonomy" id="59490"/>
    <lineage>
        <taxon>Eukaryota</taxon>
        <taxon>Viridiplantae</taxon>
        <taxon>Streptophyta</taxon>
        <taxon>Embryophyta</taxon>
        <taxon>Tracheophyta</taxon>
        <taxon>Spermatophyta</taxon>
        <taxon>Magnoliopsida</taxon>
        <taxon>eudicotyledons</taxon>
        <taxon>Gunneridae</taxon>
        <taxon>Pentapetalae</taxon>
        <taxon>rosids</taxon>
        <taxon>fabids</taxon>
        <taxon>Rosales</taxon>
        <taxon>Rosaceae</taxon>
        <taxon>Rosoideae</taxon>
        <taxon>Rosoideae incertae sedis</taxon>
        <taxon>Rubus</taxon>
    </lineage>
</organism>
<dbReference type="EMBL" id="JBEDUW010000002">
    <property type="protein sequence ID" value="KAK9941923.1"/>
    <property type="molecule type" value="Genomic_DNA"/>
</dbReference>
<feature type="compositionally biased region" description="Basic and acidic residues" evidence="1">
    <location>
        <begin position="12"/>
        <end position="21"/>
    </location>
</feature>
<evidence type="ECO:0000313" key="4">
    <source>
        <dbReference type="Proteomes" id="UP001457282"/>
    </source>
</evidence>
<feature type="region of interest" description="Disordered" evidence="1">
    <location>
        <begin position="1"/>
        <end position="24"/>
    </location>
</feature>
<gene>
    <name evidence="3" type="ORF">M0R45_007614</name>
</gene>
<keyword evidence="2" id="KW-0812">Transmembrane</keyword>
<name>A0AAW1Y209_RUBAR</name>
<keyword evidence="2" id="KW-1133">Transmembrane helix</keyword>
<protein>
    <submittedName>
        <fullName evidence="3">Uncharacterized protein</fullName>
    </submittedName>
</protein>
<evidence type="ECO:0000256" key="2">
    <source>
        <dbReference type="SAM" id="Phobius"/>
    </source>
</evidence>
<dbReference type="Proteomes" id="UP001457282">
    <property type="component" value="Unassembled WGS sequence"/>
</dbReference>
<comment type="caution">
    <text evidence="3">The sequence shown here is derived from an EMBL/GenBank/DDBJ whole genome shotgun (WGS) entry which is preliminary data.</text>
</comment>
<keyword evidence="4" id="KW-1185">Reference proteome</keyword>
<sequence length="135" mass="15314">MSSSIDEDGPSLDERSALKEDQEVDGEEVVGGRKWWCLMHKLVRYEAFINSKDPLITKSTDIMISSTRVLGLHPNNEDIMYLAVVGLGIIMCTLGTKSWSFVAQLPDEYERAFRMHATFVLPLWPTPIPKLPFRS</sequence>
<feature type="transmembrane region" description="Helical" evidence="2">
    <location>
        <begin position="79"/>
        <end position="96"/>
    </location>
</feature>